<dbReference type="Proteomes" id="UP000306102">
    <property type="component" value="Unassembled WGS sequence"/>
</dbReference>
<evidence type="ECO:0000256" key="1">
    <source>
        <dbReference type="ARBA" id="ARBA00012152"/>
    </source>
</evidence>
<accession>A0A4S4EJD9</accession>
<proteinExistence type="predicted"/>
<dbReference type="InterPro" id="IPR016455">
    <property type="entry name" value="XTH"/>
</dbReference>
<protein>
    <recommendedName>
        <fullName evidence="1">xyloglucan:xyloglucosyl transferase</fullName>
        <ecNumber evidence="1">2.4.1.207</ecNumber>
    </recommendedName>
</protein>
<dbReference type="InterPro" id="IPR000757">
    <property type="entry name" value="Beta-glucanase-like"/>
</dbReference>
<dbReference type="InterPro" id="IPR008263">
    <property type="entry name" value="GH16_AS"/>
</dbReference>
<dbReference type="GO" id="GO:0071555">
    <property type="term" value="P:cell wall organization"/>
    <property type="evidence" value="ECO:0007669"/>
    <property type="project" value="UniProtKB-ARBA"/>
</dbReference>
<dbReference type="InterPro" id="IPR044791">
    <property type="entry name" value="Beta-glucanase/XTH"/>
</dbReference>
<keyword evidence="2" id="KW-0328">Glycosyltransferase</keyword>
<evidence type="ECO:0000256" key="4">
    <source>
        <dbReference type="ARBA" id="ARBA00022801"/>
    </source>
</evidence>
<dbReference type="GO" id="GO:0009835">
    <property type="term" value="P:fruit ripening"/>
    <property type="evidence" value="ECO:0007669"/>
    <property type="project" value="UniProtKB-KW"/>
</dbReference>
<feature type="transmembrane region" description="Helical" evidence="10">
    <location>
        <begin position="478"/>
        <end position="497"/>
    </location>
</feature>
<keyword evidence="5" id="KW-1015">Disulfide bond</keyword>
<dbReference type="GO" id="GO:0016762">
    <property type="term" value="F:xyloglucan:xyloglucosyl transferase activity"/>
    <property type="evidence" value="ECO:0007669"/>
    <property type="project" value="UniProtKB-EC"/>
</dbReference>
<dbReference type="FunFam" id="2.60.120.200:FF:000025">
    <property type="entry name" value="Xyloglucan endotransglucosylase/hydrolase"/>
    <property type="match status" value="1"/>
</dbReference>
<keyword evidence="10" id="KW-1133">Transmembrane helix</keyword>
<feature type="transmembrane region" description="Helical" evidence="10">
    <location>
        <begin position="503"/>
        <end position="527"/>
    </location>
</feature>
<name>A0A4S4EJD9_CAMSN</name>
<organism evidence="12 13">
    <name type="scientific">Camellia sinensis var. sinensis</name>
    <name type="common">China tea</name>
    <dbReference type="NCBI Taxonomy" id="542762"/>
    <lineage>
        <taxon>Eukaryota</taxon>
        <taxon>Viridiplantae</taxon>
        <taxon>Streptophyta</taxon>
        <taxon>Embryophyta</taxon>
        <taxon>Tracheophyta</taxon>
        <taxon>Spermatophyta</taxon>
        <taxon>Magnoliopsida</taxon>
        <taxon>eudicotyledons</taxon>
        <taxon>Gunneridae</taxon>
        <taxon>Pentapetalae</taxon>
        <taxon>asterids</taxon>
        <taxon>Ericales</taxon>
        <taxon>Theaceae</taxon>
        <taxon>Camellia</taxon>
    </lineage>
</organism>
<evidence type="ECO:0000256" key="7">
    <source>
        <dbReference type="ARBA" id="ARBA00023295"/>
    </source>
</evidence>
<dbReference type="GO" id="GO:0010411">
    <property type="term" value="P:xyloglucan metabolic process"/>
    <property type="evidence" value="ECO:0007669"/>
    <property type="project" value="InterPro"/>
</dbReference>
<dbReference type="InterPro" id="IPR010713">
    <property type="entry name" value="XET_C"/>
</dbReference>
<dbReference type="GO" id="GO:0004553">
    <property type="term" value="F:hydrolase activity, hydrolyzing O-glycosyl compounds"/>
    <property type="evidence" value="ECO:0007669"/>
    <property type="project" value="InterPro"/>
</dbReference>
<evidence type="ECO:0000313" key="13">
    <source>
        <dbReference type="Proteomes" id="UP000306102"/>
    </source>
</evidence>
<dbReference type="Pfam" id="PF06955">
    <property type="entry name" value="XET_C"/>
    <property type="match status" value="1"/>
</dbReference>
<evidence type="ECO:0000256" key="3">
    <source>
        <dbReference type="ARBA" id="ARBA00022679"/>
    </source>
</evidence>
<evidence type="ECO:0000256" key="2">
    <source>
        <dbReference type="ARBA" id="ARBA00022676"/>
    </source>
</evidence>
<evidence type="ECO:0000256" key="5">
    <source>
        <dbReference type="ARBA" id="ARBA00023157"/>
    </source>
</evidence>
<dbReference type="GO" id="GO:0048046">
    <property type="term" value="C:apoplast"/>
    <property type="evidence" value="ECO:0007669"/>
    <property type="project" value="InterPro"/>
</dbReference>
<gene>
    <name evidence="12" type="ORF">TEA_006508</name>
</gene>
<feature type="domain" description="GH16" evidence="11">
    <location>
        <begin position="26"/>
        <end position="220"/>
    </location>
</feature>
<evidence type="ECO:0000256" key="9">
    <source>
        <dbReference type="ARBA" id="ARBA00034022"/>
    </source>
</evidence>
<evidence type="ECO:0000256" key="6">
    <source>
        <dbReference type="ARBA" id="ARBA00023180"/>
    </source>
</evidence>
<keyword evidence="6" id="KW-0325">Glycoprotein</keyword>
<dbReference type="PROSITE" id="PS01034">
    <property type="entry name" value="GH16_1"/>
    <property type="match status" value="1"/>
</dbReference>
<keyword evidence="4" id="KW-0378">Hydrolase</keyword>
<dbReference type="PROSITE" id="PS51762">
    <property type="entry name" value="GH16_2"/>
    <property type="match status" value="1"/>
</dbReference>
<keyword evidence="3" id="KW-0808">Transferase</keyword>
<sequence>MATSSSPLPFLLIMMSLLIISCWVLATSASNFYQDFDISWGDGRAKILNNGDLLTLSLDKPSGSGFQSKNEYLFGKIDVQLKLVPGNSAGTVTAYYLSSQGPTHDEIDFEFLGNLSGDPYILHTNVFGQGKGNREQQFYLWFDPTANFHTYSVLWNPKHIIFSVDGTPIREFKNLESIGVRYPKDQPMRIYSSLWNADDWATRGGLVKTDWTQAPFTASYRNFNANACIWSSGASSCSSSSNNSNAWLAEELDSTSQQKLKWVRNNYMIYNYCTDSKRFPQGLPPECSDNGEIKGFSRDCVRLLPSELWLVRNEIESWRDYPIAYLYRVLRIILCFVMAEDCDFLKWIIVNSPCYDVVIDVPMKDHISLSFMSLCWLMYATAMLFLKQQVLAASEGNKEEDDWLPPPPKVSADTLKLSEDSTIKELRVALAIIVTLGALATLGTLILVIGASGFDAAATAIETVAGFKRATAVGVGKGLPVASSLPLLLLPLFFAHFPWFCPIIWKLWLSILSLLFLPLFIVISAAFSRPAGRRLPSPVLPPLSPSDSLSLLLMLCEILETEFAVEILSEIAVELTRNFFEYYIVDFTVEILETDFAVEILSEISVELTRKFATIV</sequence>
<dbReference type="EMBL" id="SDRB02003947">
    <property type="protein sequence ID" value="THG16663.1"/>
    <property type="molecule type" value="Genomic_DNA"/>
</dbReference>
<feature type="transmembrane region" description="Helical" evidence="10">
    <location>
        <begin position="6"/>
        <end position="26"/>
    </location>
</feature>
<evidence type="ECO:0000313" key="12">
    <source>
        <dbReference type="EMBL" id="THG16663.1"/>
    </source>
</evidence>
<keyword evidence="10" id="KW-0812">Transmembrane</keyword>
<keyword evidence="7" id="KW-0326">Glycosidase</keyword>
<dbReference type="GO" id="GO:0042546">
    <property type="term" value="P:cell wall biogenesis"/>
    <property type="evidence" value="ECO:0007669"/>
    <property type="project" value="InterPro"/>
</dbReference>
<keyword evidence="8" id="KW-0292">Fruit ripening</keyword>
<dbReference type="InterPro" id="IPR013320">
    <property type="entry name" value="ConA-like_dom_sf"/>
</dbReference>
<dbReference type="STRING" id="542762.A0A4S4EJD9"/>
<dbReference type="SUPFAM" id="SSF49899">
    <property type="entry name" value="Concanavalin A-like lectins/glucanases"/>
    <property type="match status" value="1"/>
</dbReference>
<dbReference type="Gene3D" id="2.60.120.200">
    <property type="match status" value="1"/>
</dbReference>
<evidence type="ECO:0000256" key="8">
    <source>
        <dbReference type="ARBA" id="ARBA00033478"/>
    </source>
</evidence>
<keyword evidence="13" id="KW-1185">Reference proteome</keyword>
<comment type="catalytic activity">
    <reaction evidence="9">
        <text>breaks a beta-(1-&gt;4) bond in the backbone of a xyloglucan and transfers the xyloglucanyl segment on to O-4 of the non-reducing terminal glucose residue of an acceptor, which can be a xyloglucan or an oligosaccharide of xyloglucan.</text>
        <dbReference type="EC" id="2.4.1.207"/>
    </reaction>
</comment>
<keyword evidence="10" id="KW-0472">Membrane</keyword>
<dbReference type="AlphaFoldDB" id="A0A4S4EJD9"/>
<evidence type="ECO:0000259" key="11">
    <source>
        <dbReference type="PROSITE" id="PS51762"/>
    </source>
</evidence>
<feature type="transmembrane region" description="Helical" evidence="10">
    <location>
        <begin position="428"/>
        <end position="457"/>
    </location>
</feature>
<comment type="caution">
    <text evidence="12">The sequence shown here is derived from an EMBL/GenBank/DDBJ whole genome shotgun (WGS) entry which is preliminary data.</text>
</comment>
<dbReference type="PANTHER" id="PTHR31062">
    <property type="entry name" value="XYLOGLUCAN ENDOTRANSGLUCOSYLASE/HYDROLASE PROTEIN 8-RELATED"/>
    <property type="match status" value="1"/>
</dbReference>
<dbReference type="CDD" id="cd02176">
    <property type="entry name" value="GH16_XET"/>
    <property type="match status" value="1"/>
</dbReference>
<reference evidence="12 13" key="1">
    <citation type="journal article" date="2018" name="Proc. Natl. Acad. Sci. U.S.A.">
        <title>Draft genome sequence of Camellia sinensis var. sinensis provides insights into the evolution of the tea genome and tea quality.</title>
        <authorList>
            <person name="Wei C."/>
            <person name="Yang H."/>
            <person name="Wang S."/>
            <person name="Zhao J."/>
            <person name="Liu C."/>
            <person name="Gao L."/>
            <person name="Xia E."/>
            <person name="Lu Y."/>
            <person name="Tai Y."/>
            <person name="She G."/>
            <person name="Sun J."/>
            <person name="Cao H."/>
            <person name="Tong W."/>
            <person name="Gao Q."/>
            <person name="Li Y."/>
            <person name="Deng W."/>
            <person name="Jiang X."/>
            <person name="Wang W."/>
            <person name="Chen Q."/>
            <person name="Zhang S."/>
            <person name="Li H."/>
            <person name="Wu J."/>
            <person name="Wang P."/>
            <person name="Li P."/>
            <person name="Shi C."/>
            <person name="Zheng F."/>
            <person name="Jian J."/>
            <person name="Huang B."/>
            <person name="Shan D."/>
            <person name="Shi M."/>
            <person name="Fang C."/>
            <person name="Yue Y."/>
            <person name="Li F."/>
            <person name="Li D."/>
            <person name="Wei S."/>
            <person name="Han B."/>
            <person name="Jiang C."/>
            <person name="Yin Y."/>
            <person name="Xia T."/>
            <person name="Zhang Z."/>
            <person name="Bennetzen J.L."/>
            <person name="Zhao S."/>
            <person name="Wan X."/>
        </authorList>
    </citation>
    <scope>NUCLEOTIDE SEQUENCE [LARGE SCALE GENOMIC DNA]</scope>
    <source>
        <strain evidence="13">cv. Shuchazao</strain>
        <tissue evidence="12">Leaf</tissue>
    </source>
</reference>
<dbReference type="EC" id="2.4.1.207" evidence="1"/>
<feature type="transmembrane region" description="Helical" evidence="10">
    <location>
        <begin position="367"/>
        <end position="386"/>
    </location>
</feature>
<dbReference type="Pfam" id="PF00722">
    <property type="entry name" value="Glyco_hydro_16"/>
    <property type="match status" value="1"/>
</dbReference>
<evidence type="ECO:0000256" key="10">
    <source>
        <dbReference type="SAM" id="Phobius"/>
    </source>
</evidence>